<evidence type="ECO:0000313" key="1">
    <source>
        <dbReference type="EMBL" id="ASU00246.1"/>
    </source>
</evidence>
<dbReference type="GeneID" id="55604673"/>
<organism evidence="1 2">
    <name type="scientific">Aeromonas phage AS-zj</name>
    <dbReference type="NCBI Taxonomy" id="2024208"/>
    <lineage>
        <taxon>Viruses</taxon>
        <taxon>Duplodnaviria</taxon>
        <taxon>Heunggongvirae</taxon>
        <taxon>Uroviricota</taxon>
        <taxon>Caudoviricetes</taxon>
        <taxon>Pantevenvirales</taxon>
        <taxon>Straboviridae</taxon>
        <taxon>Emmerichvirinae</taxon>
        <taxon>Ceceduovirus</taxon>
        <taxon>Ceceduovirus aszj</taxon>
    </lineage>
</organism>
<name>A0A223LED2_9CAUD</name>
<accession>A0A223LED2</accession>
<dbReference type="EMBL" id="MF448340">
    <property type="protein sequence ID" value="ASU00246.1"/>
    <property type="molecule type" value="Genomic_DNA"/>
</dbReference>
<evidence type="ECO:0000313" key="2">
    <source>
        <dbReference type="Proteomes" id="UP000226092"/>
    </source>
</evidence>
<proteinExistence type="predicted"/>
<dbReference type="RefSeq" id="YP_009834606.1">
    <property type="nucleotide sequence ID" value="NC_048673.1"/>
</dbReference>
<dbReference type="Proteomes" id="UP000226092">
    <property type="component" value="Segment"/>
</dbReference>
<sequence>MKKNLTTKELVKSGAVVVGNFDGINLNETGDVTKEGFYFISAPASSVVYMTHVGNQQRKRGFGETMIRLRKPRTGQAKDVHDYLMTGKTVKLYFLKYSQARHLLGIEEYGQMNNGHELTGKIRNKFIIHGRMVS</sequence>
<keyword evidence="2" id="KW-1185">Reference proteome</keyword>
<dbReference type="KEGG" id="vg:55604673"/>
<reference evidence="1 2" key="1">
    <citation type="submission" date="2017-07" db="EMBL/GenBank/DDBJ databases">
        <title>In vitro design and evaluation of phage cocktails against multidrug-resistant Aeromonas salmonicida.</title>
        <authorList>
            <person name="Chen L."/>
            <person name="Yuan S."/>
            <person name="Ma Y."/>
        </authorList>
    </citation>
    <scope>NUCLEOTIDE SEQUENCE [LARGE SCALE GENOMIC DNA]</scope>
</reference>
<protein>
    <submittedName>
        <fullName evidence="1">Nucleoid disruption protein</fullName>
    </submittedName>
</protein>